<dbReference type="STRING" id="181874.A0A409VFX0"/>
<dbReference type="EMBL" id="NHTK01006072">
    <property type="protein sequence ID" value="PPQ65158.1"/>
    <property type="molecule type" value="Genomic_DNA"/>
</dbReference>
<protein>
    <recommendedName>
        <fullName evidence="6">Acid phosphatase</fullName>
    </recommendedName>
</protein>
<feature type="chain" id="PRO_5019091851" description="Acid phosphatase" evidence="3">
    <location>
        <begin position="19"/>
        <end position="409"/>
    </location>
</feature>
<dbReference type="Proteomes" id="UP000284842">
    <property type="component" value="Unassembled WGS sequence"/>
</dbReference>
<keyword evidence="5" id="KW-1185">Reference proteome</keyword>
<dbReference type="InParanoid" id="A0A409VFX0"/>
<dbReference type="FunFam" id="3.40.720.10:FF:000064">
    <property type="entry name" value="Probable acid phosphatase Pho610"/>
    <property type="match status" value="1"/>
</dbReference>
<sequence>MLGLNLLLGALLLGGAFAAPPMPVDNSRGPPSPPGPPPTPIAGPPKQAPPRAPIVPGIVFDRFVSIWLENTDFSAAALDPSLQDLAKQGVLLTNFFALTHPSEPNYVSSVGGEYFGMNNDNFNRVPGNVSSIVDLLEDKGISWGEYEEDMPSTGFQDIQFLNQVTGANDYVRKHNPLVIFDSVANFPDRLAKIKNFTLFREDLANDALPQWMFITPNMTNDGHDSNVTVAGTFSKNFLTPLLKDPHFNAPKTLILLTFDENDAHSIQNRVFTVLLGSAVPPSLHGTTDDSIYTHFSAISTVQANWGLHTLGRYDAGANVFSLVAQHTQDDVRAATLDTVFFNGSYPGFLNTVPTLQMPVPNVDLVVNGRTVLPLIQEIWGAPEMQKCTVYDGSAVPASLQQPPVLPAGC</sequence>
<dbReference type="InterPro" id="IPR017850">
    <property type="entry name" value="Alkaline_phosphatase_core_sf"/>
</dbReference>
<evidence type="ECO:0000313" key="5">
    <source>
        <dbReference type="Proteomes" id="UP000284842"/>
    </source>
</evidence>
<keyword evidence="1" id="KW-0378">Hydrolase</keyword>
<feature type="signal peptide" evidence="3">
    <location>
        <begin position="1"/>
        <end position="18"/>
    </location>
</feature>
<dbReference type="SUPFAM" id="SSF53649">
    <property type="entry name" value="Alkaline phosphatase-like"/>
    <property type="match status" value="1"/>
</dbReference>
<dbReference type="GO" id="GO:0009395">
    <property type="term" value="P:phospholipid catabolic process"/>
    <property type="evidence" value="ECO:0007669"/>
    <property type="project" value="TreeGrafter"/>
</dbReference>
<proteinExistence type="predicted"/>
<dbReference type="GO" id="GO:0016788">
    <property type="term" value="F:hydrolase activity, acting on ester bonds"/>
    <property type="evidence" value="ECO:0007669"/>
    <property type="project" value="InterPro"/>
</dbReference>
<accession>A0A409VFX0</accession>
<evidence type="ECO:0000256" key="3">
    <source>
        <dbReference type="SAM" id="SignalP"/>
    </source>
</evidence>
<gene>
    <name evidence="4" type="ORF">CVT24_011021</name>
</gene>
<dbReference type="Gene3D" id="3.40.720.10">
    <property type="entry name" value="Alkaline Phosphatase, subunit A"/>
    <property type="match status" value="1"/>
</dbReference>
<dbReference type="Pfam" id="PF04185">
    <property type="entry name" value="Phosphoesterase"/>
    <property type="match status" value="1"/>
</dbReference>
<dbReference type="AlphaFoldDB" id="A0A409VFX0"/>
<evidence type="ECO:0008006" key="6">
    <source>
        <dbReference type="Google" id="ProtNLM"/>
    </source>
</evidence>
<keyword evidence="3" id="KW-0732">Signal</keyword>
<feature type="region of interest" description="Disordered" evidence="2">
    <location>
        <begin position="23"/>
        <end position="48"/>
    </location>
</feature>
<name>A0A409VFX0_9AGAR</name>
<dbReference type="OrthoDB" id="5135119at2759"/>
<dbReference type="PANTHER" id="PTHR31956:SF15">
    <property type="entry name" value="ACID PHOSPHATASE PHOA"/>
    <property type="match status" value="1"/>
</dbReference>
<comment type="caution">
    <text evidence="4">The sequence shown here is derived from an EMBL/GenBank/DDBJ whole genome shotgun (WGS) entry which is preliminary data.</text>
</comment>
<organism evidence="4 5">
    <name type="scientific">Panaeolus cyanescens</name>
    <dbReference type="NCBI Taxonomy" id="181874"/>
    <lineage>
        <taxon>Eukaryota</taxon>
        <taxon>Fungi</taxon>
        <taxon>Dikarya</taxon>
        <taxon>Basidiomycota</taxon>
        <taxon>Agaricomycotina</taxon>
        <taxon>Agaricomycetes</taxon>
        <taxon>Agaricomycetidae</taxon>
        <taxon>Agaricales</taxon>
        <taxon>Agaricineae</taxon>
        <taxon>Galeropsidaceae</taxon>
        <taxon>Panaeolus</taxon>
    </lineage>
</organism>
<evidence type="ECO:0000256" key="1">
    <source>
        <dbReference type="ARBA" id="ARBA00022801"/>
    </source>
</evidence>
<reference evidence="4 5" key="1">
    <citation type="journal article" date="2018" name="Evol. Lett.">
        <title>Horizontal gene cluster transfer increased hallucinogenic mushroom diversity.</title>
        <authorList>
            <person name="Reynolds H.T."/>
            <person name="Vijayakumar V."/>
            <person name="Gluck-Thaler E."/>
            <person name="Korotkin H.B."/>
            <person name="Matheny P.B."/>
            <person name="Slot J.C."/>
        </authorList>
    </citation>
    <scope>NUCLEOTIDE SEQUENCE [LARGE SCALE GENOMIC DNA]</scope>
    <source>
        <strain evidence="4 5">2629</strain>
    </source>
</reference>
<evidence type="ECO:0000313" key="4">
    <source>
        <dbReference type="EMBL" id="PPQ65158.1"/>
    </source>
</evidence>
<dbReference type="PANTHER" id="PTHR31956">
    <property type="entry name" value="NON-SPECIFIC PHOSPHOLIPASE C4-RELATED"/>
    <property type="match status" value="1"/>
</dbReference>
<dbReference type="InterPro" id="IPR007312">
    <property type="entry name" value="Phosphoesterase"/>
</dbReference>
<evidence type="ECO:0000256" key="2">
    <source>
        <dbReference type="SAM" id="MobiDB-lite"/>
    </source>
</evidence>
<feature type="compositionally biased region" description="Pro residues" evidence="2">
    <location>
        <begin position="30"/>
        <end position="48"/>
    </location>
</feature>